<keyword evidence="2" id="KW-0722">Serine protease inhibitor</keyword>
<sequence>MNKFSACLFLCGLMMIAYCFAIDTQRCNLQLSAGPCRGHIPRYYYNAAQGQCLPFTYGGCQGNENNFTTKEKCEAACKH</sequence>
<reference evidence="7" key="1">
    <citation type="submission" date="2022-11" db="UniProtKB">
        <authorList>
            <consortium name="WormBaseParasite"/>
        </authorList>
    </citation>
    <scope>IDENTIFICATION</scope>
</reference>
<dbReference type="PRINTS" id="PR00759">
    <property type="entry name" value="BASICPTASE"/>
</dbReference>
<feature type="signal peptide" evidence="4">
    <location>
        <begin position="1"/>
        <end position="21"/>
    </location>
</feature>
<name>A0A915K2K7_ROMCU</name>
<dbReference type="Proteomes" id="UP000887565">
    <property type="component" value="Unplaced"/>
</dbReference>
<keyword evidence="6" id="KW-1185">Reference proteome</keyword>
<evidence type="ECO:0000256" key="2">
    <source>
        <dbReference type="ARBA" id="ARBA00022900"/>
    </source>
</evidence>
<dbReference type="CDD" id="cd00109">
    <property type="entry name" value="Kunitz-type"/>
    <property type="match status" value="1"/>
</dbReference>
<evidence type="ECO:0000256" key="3">
    <source>
        <dbReference type="ARBA" id="ARBA00023157"/>
    </source>
</evidence>
<evidence type="ECO:0000256" key="4">
    <source>
        <dbReference type="SAM" id="SignalP"/>
    </source>
</evidence>
<dbReference type="GO" id="GO:0004867">
    <property type="term" value="F:serine-type endopeptidase inhibitor activity"/>
    <property type="evidence" value="ECO:0007669"/>
    <property type="project" value="UniProtKB-KW"/>
</dbReference>
<keyword evidence="3" id="KW-1015">Disulfide bond</keyword>
<keyword evidence="4" id="KW-0732">Signal</keyword>
<organism evidence="6 7">
    <name type="scientific">Romanomermis culicivorax</name>
    <name type="common">Nematode worm</name>
    <dbReference type="NCBI Taxonomy" id="13658"/>
    <lineage>
        <taxon>Eukaryota</taxon>
        <taxon>Metazoa</taxon>
        <taxon>Ecdysozoa</taxon>
        <taxon>Nematoda</taxon>
        <taxon>Enoplea</taxon>
        <taxon>Dorylaimia</taxon>
        <taxon>Mermithida</taxon>
        <taxon>Mermithoidea</taxon>
        <taxon>Mermithidae</taxon>
        <taxon>Romanomermis</taxon>
    </lineage>
</organism>
<feature type="domain" description="BPTI/Kunitz inhibitor" evidence="5">
    <location>
        <begin position="27"/>
        <end position="77"/>
    </location>
</feature>
<evidence type="ECO:0000259" key="5">
    <source>
        <dbReference type="PROSITE" id="PS50279"/>
    </source>
</evidence>
<dbReference type="PROSITE" id="PS00280">
    <property type="entry name" value="BPTI_KUNITZ_1"/>
    <property type="match status" value="1"/>
</dbReference>
<proteinExistence type="predicted"/>
<dbReference type="Gene3D" id="4.10.410.10">
    <property type="entry name" value="Pancreatic trypsin inhibitor Kunitz domain"/>
    <property type="match status" value="1"/>
</dbReference>
<dbReference type="OMA" id="GRANIMR"/>
<dbReference type="PROSITE" id="PS50279">
    <property type="entry name" value="BPTI_KUNITZ_2"/>
    <property type="match status" value="1"/>
</dbReference>
<dbReference type="PANTHER" id="PTHR10083:SF374">
    <property type="entry name" value="BPTI_KUNITZ INHIBITOR DOMAIN-CONTAINING PROTEIN"/>
    <property type="match status" value="1"/>
</dbReference>
<dbReference type="AlphaFoldDB" id="A0A915K2K7"/>
<dbReference type="InterPro" id="IPR050098">
    <property type="entry name" value="TFPI/VKTCI-like"/>
</dbReference>
<evidence type="ECO:0000313" key="7">
    <source>
        <dbReference type="WBParaSite" id="nRc.2.0.1.t32063-RA"/>
    </source>
</evidence>
<accession>A0A915K2K7</accession>
<protein>
    <submittedName>
        <fullName evidence="7">BPTI/Kunitz inhibitor domain-containing protein</fullName>
    </submittedName>
</protein>
<dbReference type="GO" id="GO:0005615">
    <property type="term" value="C:extracellular space"/>
    <property type="evidence" value="ECO:0007669"/>
    <property type="project" value="TreeGrafter"/>
</dbReference>
<evidence type="ECO:0000313" key="6">
    <source>
        <dbReference type="Proteomes" id="UP000887565"/>
    </source>
</evidence>
<dbReference type="WBParaSite" id="nRc.2.0.1.t32063-RA">
    <property type="protein sequence ID" value="nRc.2.0.1.t32063-RA"/>
    <property type="gene ID" value="nRc.2.0.1.g32063"/>
</dbReference>
<dbReference type="InterPro" id="IPR002223">
    <property type="entry name" value="Kunitz_BPTI"/>
</dbReference>
<evidence type="ECO:0000256" key="1">
    <source>
        <dbReference type="ARBA" id="ARBA00022690"/>
    </source>
</evidence>
<dbReference type="Pfam" id="PF00014">
    <property type="entry name" value="Kunitz_BPTI"/>
    <property type="match status" value="1"/>
</dbReference>
<keyword evidence="1" id="KW-0646">Protease inhibitor</keyword>
<feature type="chain" id="PRO_5037357049" evidence="4">
    <location>
        <begin position="22"/>
        <end position="79"/>
    </location>
</feature>
<dbReference type="InterPro" id="IPR020901">
    <property type="entry name" value="Prtase_inh_Kunz-CS"/>
</dbReference>
<dbReference type="SUPFAM" id="SSF57362">
    <property type="entry name" value="BPTI-like"/>
    <property type="match status" value="1"/>
</dbReference>
<dbReference type="SMART" id="SM00131">
    <property type="entry name" value="KU"/>
    <property type="match status" value="1"/>
</dbReference>
<dbReference type="InterPro" id="IPR036880">
    <property type="entry name" value="Kunitz_BPTI_sf"/>
</dbReference>
<dbReference type="PANTHER" id="PTHR10083">
    <property type="entry name" value="KUNITZ-TYPE PROTEASE INHIBITOR-RELATED"/>
    <property type="match status" value="1"/>
</dbReference>
<dbReference type="FunFam" id="4.10.410.10:FF:000021">
    <property type="entry name" value="Serine protease inhibitor, putative"/>
    <property type="match status" value="1"/>
</dbReference>